<evidence type="ECO:0000256" key="4">
    <source>
        <dbReference type="RuleBase" id="RU361277"/>
    </source>
</evidence>
<dbReference type="EC" id="1.1.1.14" evidence="6"/>
<dbReference type="PANTHER" id="PTHR43401:SF2">
    <property type="entry name" value="L-THREONINE 3-DEHYDROGENASE"/>
    <property type="match status" value="1"/>
</dbReference>
<dbReference type="Gene3D" id="3.90.180.10">
    <property type="entry name" value="Medium-chain alcohol dehydrogenases, catalytic domain"/>
    <property type="match status" value="1"/>
</dbReference>
<comment type="similarity">
    <text evidence="4">Belongs to the zinc-containing alcohol dehydrogenase family.</text>
</comment>
<dbReference type="SMART" id="SM00829">
    <property type="entry name" value="PKS_ER"/>
    <property type="match status" value="1"/>
</dbReference>
<dbReference type="InterPro" id="IPR002328">
    <property type="entry name" value="ADH_Zn_CS"/>
</dbReference>
<keyword evidence="2 4" id="KW-0862">Zinc</keyword>
<dbReference type="Gene3D" id="3.40.50.720">
    <property type="entry name" value="NAD(P)-binding Rossmann-like Domain"/>
    <property type="match status" value="1"/>
</dbReference>
<proteinExistence type="inferred from homology"/>
<dbReference type="RefSeq" id="WP_055659934.1">
    <property type="nucleotide sequence ID" value="NZ_CABIXC010000022.1"/>
</dbReference>
<gene>
    <name evidence="6" type="primary">gutB_1</name>
    <name evidence="6" type="ORF">ERS852407_05429</name>
</gene>
<comment type="cofactor">
    <cofactor evidence="4">
        <name>Zn(2+)</name>
        <dbReference type="ChEBI" id="CHEBI:29105"/>
    </cofactor>
</comment>
<name>A0A174LLN9_9FIRM</name>
<organism evidence="6 7">
    <name type="scientific">Hungatella hathewayi</name>
    <dbReference type="NCBI Taxonomy" id="154046"/>
    <lineage>
        <taxon>Bacteria</taxon>
        <taxon>Bacillati</taxon>
        <taxon>Bacillota</taxon>
        <taxon>Clostridia</taxon>
        <taxon>Lachnospirales</taxon>
        <taxon>Lachnospiraceae</taxon>
        <taxon>Hungatella</taxon>
    </lineage>
</organism>
<dbReference type="InterPro" id="IPR013149">
    <property type="entry name" value="ADH-like_C"/>
</dbReference>
<dbReference type="PANTHER" id="PTHR43401">
    <property type="entry name" value="L-THREONINE 3-DEHYDROGENASE"/>
    <property type="match status" value="1"/>
</dbReference>
<sequence length="337" mass="36712">MKALVLEAQGRLAQKECSVRQPDPDELLVKTEAATICTSDLNDIKHNSFGIHFPMIMGHEGAGVVAAVGKNVTGFNIGDRIAAHPVMPCGTCSNCLRGLPHLCGNMKHLGINREGVFAEYFCIRADRARKIPNTMGYDVASLMEPVSVCIEALERANVKKDGTVLIIGDGPFGIIMTRLLRAYNPGRVILTGRHSFRLAMAGNADTIHERETADVSEKVYQLTNGEGVDSAVLCVGTGQAVNTAITCLKARGTLSVFSAVTPMPAIDLFRVHVKELNLCGSCNDENYLDRALELLDKQELGLKDMITHRIPFDNWEKAFELAEKGKDEALKVTLTFT</sequence>
<evidence type="ECO:0000256" key="1">
    <source>
        <dbReference type="ARBA" id="ARBA00022723"/>
    </source>
</evidence>
<dbReference type="Proteomes" id="UP000095651">
    <property type="component" value="Unassembled WGS sequence"/>
</dbReference>
<evidence type="ECO:0000259" key="5">
    <source>
        <dbReference type="SMART" id="SM00829"/>
    </source>
</evidence>
<dbReference type="GO" id="GO:0003939">
    <property type="term" value="F:L-iditol 2-dehydrogenase (NAD+) activity"/>
    <property type="evidence" value="ECO:0007669"/>
    <property type="project" value="UniProtKB-EC"/>
</dbReference>
<dbReference type="Pfam" id="PF08240">
    <property type="entry name" value="ADH_N"/>
    <property type="match status" value="1"/>
</dbReference>
<dbReference type="EMBL" id="CYZE01000022">
    <property type="protein sequence ID" value="CUP25234.1"/>
    <property type="molecule type" value="Genomic_DNA"/>
</dbReference>
<evidence type="ECO:0000256" key="3">
    <source>
        <dbReference type="ARBA" id="ARBA00023002"/>
    </source>
</evidence>
<dbReference type="InterPro" id="IPR020843">
    <property type="entry name" value="ER"/>
</dbReference>
<dbReference type="SUPFAM" id="SSF51735">
    <property type="entry name" value="NAD(P)-binding Rossmann-fold domains"/>
    <property type="match status" value="1"/>
</dbReference>
<keyword evidence="1 4" id="KW-0479">Metal-binding</keyword>
<dbReference type="AlphaFoldDB" id="A0A174LLN9"/>
<dbReference type="InterPro" id="IPR011032">
    <property type="entry name" value="GroES-like_sf"/>
</dbReference>
<accession>A0A174LLN9</accession>
<evidence type="ECO:0000313" key="6">
    <source>
        <dbReference type="EMBL" id="CUP25234.1"/>
    </source>
</evidence>
<dbReference type="InterPro" id="IPR050129">
    <property type="entry name" value="Zn_alcohol_dh"/>
</dbReference>
<dbReference type="Pfam" id="PF00107">
    <property type="entry name" value="ADH_zinc_N"/>
    <property type="match status" value="1"/>
</dbReference>
<dbReference type="GO" id="GO:0008270">
    <property type="term" value="F:zinc ion binding"/>
    <property type="evidence" value="ECO:0007669"/>
    <property type="project" value="InterPro"/>
</dbReference>
<keyword evidence="3 6" id="KW-0560">Oxidoreductase</keyword>
<protein>
    <submittedName>
        <fullName evidence="6">Theronine dehydrogenase-like Zn-dependent dehydrogenase</fullName>
        <ecNumber evidence="6">1.1.1.14</ecNumber>
    </submittedName>
</protein>
<dbReference type="SUPFAM" id="SSF50129">
    <property type="entry name" value="GroES-like"/>
    <property type="match status" value="1"/>
</dbReference>
<reference evidence="6 7" key="1">
    <citation type="submission" date="2015-09" db="EMBL/GenBank/DDBJ databases">
        <authorList>
            <consortium name="Pathogen Informatics"/>
        </authorList>
    </citation>
    <scope>NUCLEOTIDE SEQUENCE [LARGE SCALE GENOMIC DNA]</scope>
    <source>
        <strain evidence="6 7">2789STDY5608850</strain>
    </source>
</reference>
<dbReference type="InterPro" id="IPR036291">
    <property type="entry name" value="NAD(P)-bd_dom_sf"/>
</dbReference>
<evidence type="ECO:0000256" key="2">
    <source>
        <dbReference type="ARBA" id="ARBA00022833"/>
    </source>
</evidence>
<dbReference type="InterPro" id="IPR013154">
    <property type="entry name" value="ADH-like_N"/>
</dbReference>
<feature type="domain" description="Enoyl reductase (ER)" evidence="5">
    <location>
        <begin position="10"/>
        <end position="327"/>
    </location>
</feature>
<dbReference type="PROSITE" id="PS00059">
    <property type="entry name" value="ADH_ZINC"/>
    <property type="match status" value="1"/>
</dbReference>
<evidence type="ECO:0000313" key="7">
    <source>
        <dbReference type="Proteomes" id="UP000095651"/>
    </source>
</evidence>